<sequence>MAVEIVYRSSRDPEQLFMDKAQADRHDKMLELAETLGEVLQKAVPQLGEQLAEEVSIYMARHRDIFAKAFKNNPEVLTELDSSGAA</sequence>
<keyword evidence="2" id="KW-1185">Reference proteome</keyword>
<dbReference type="Pfam" id="PF07130">
    <property type="entry name" value="YebG"/>
    <property type="match status" value="1"/>
</dbReference>
<dbReference type="InterPro" id="IPR009813">
    <property type="entry name" value="Uncharacterised_YebG"/>
</dbReference>
<comment type="caution">
    <text evidence="1">The sequence shown here is derived from an EMBL/GenBank/DDBJ whole genome shotgun (WGS) entry which is preliminary data.</text>
</comment>
<proteinExistence type="predicted"/>
<dbReference type="RefSeq" id="WP_104738349.1">
    <property type="nucleotide sequence ID" value="NZ_BMHR01000005.1"/>
</dbReference>
<dbReference type="Gene3D" id="1.10.10.710">
    <property type="entry name" value="PSPTO_1197 like"/>
    <property type="match status" value="1"/>
</dbReference>
<dbReference type="Proteomes" id="UP000243451">
    <property type="component" value="Unassembled WGS sequence"/>
</dbReference>
<dbReference type="EMBL" id="PPSK01000008">
    <property type="protein sequence ID" value="POB03408.1"/>
    <property type="molecule type" value="Genomic_DNA"/>
</dbReference>
<evidence type="ECO:0000313" key="1">
    <source>
        <dbReference type="EMBL" id="POB03408.1"/>
    </source>
</evidence>
<organism evidence="1 2">
    <name type="scientific">Halopseudomonas oceani</name>
    <dbReference type="NCBI Taxonomy" id="1708783"/>
    <lineage>
        <taxon>Bacteria</taxon>
        <taxon>Pseudomonadati</taxon>
        <taxon>Pseudomonadota</taxon>
        <taxon>Gammaproteobacteria</taxon>
        <taxon>Pseudomonadales</taxon>
        <taxon>Pseudomonadaceae</taxon>
        <taxon>Halopseudomonas</taxon>
    </lineage>
</organism>
<dbReference type="AlphaFoldDB" id="A0A2P4EV06"/>
<gene>
    <name evidence="1" type="ORF">C1949_10030</name>
</gene>
<evidence type="ECO:0000313" key="2">
    <source>
        <dbReference type="Proteomes" id="UP000243451"/>
    </source>
</evidence>
<reference evidence="1 2" key="1">
    <citation type="submission" date="2018-01" db="EMBL/GenBank/DDBJ databases">
        <title>Draft genome of the type strain Pseudomonas oceani DSM 100277 isolated from the deep water in Okinawa trough, northwestern Pacific Ocean.</title>
        <authorList>
            <person name="Gomila M."/>
            <person name="Mulet M."/>
            <person name="Garcia-Valdes E."/>
            <person name="Lalucat J."/>
        </authorList>
    </citation>
    <scope>NUCLEOTIDE SEQUENCE [LARGE SCALE GENOMIC DNA]</scope>
    <source>
        <strain evidence="1 2">DSM 100277</strain>
    </source>
</reference>
<dbReference type="InterPro" id="IPR038627">
    <property type="entry name" value="YebG-like_sf"/>
</dbReference>
<dbReference type="OrthoDB" id="7015534at2"/>
<name>A0A2P4EV06_9GAMM</name>
<protein>
    <recommendedName>
        <fullName evidence="3">YebG</fullName>
    </recommendedName>
</protein>
<accession>A0A2P4EV06</accession>
<evidence type="ECO:0008006" key="3">
    <source>
        <dbReference type="Google" id="ProtNLM"/>
    </source>
</evidence>